<protein>
    <submittedName>
        <fullName evidence="3">Uncharacterized protein</fullName>
    </submittedName>
</protein>
<keyword evidence="2" id="KW-1185">Reference proteome</keyword>
<feature type="region of interest" description="Disordered" evidence="1">
    <location>
        <begin position="139"/>
        <end position="238"/>
    </location>
</feature>
<feature type="compositionally biased region" description="Low complexity" evidence="1">
    <location>
        <begin position="337"/>
        <end position="354"/>
    </location>
</feature>
<feature type="compositionally biased region" description="Polar residues" evidence="1">
    <location>
        <begin position="104"/>
        <end position="116"/>
    </location>
</feature>
<organism evidence="2 3">
    <name type="scientific">Meloidogyne incognita</name>
    <name type="common">Southern root-knot nematode worm</name>
    <name type="synonym">Oxyuris incognita</name>
    <dbReference type="NCBI Taxonomy" id="6306"/>
    <lineage>
        <taxon>Eukaryota</taxon>
        <taxon>Metazoa</taxon>
        <taxon>Ecdysozoa</taxon>
        <taxon>Nematoda</taxon>
        <taxon>Chromadorea</taxon>
        <taxon>Rhabditida</taxon>
        <taxon>Tylenchina</taxon>
        <taxon>Tylenchomorpha</taxon>
        <taxon>Tylenchoidea</taxon>
        <taxon>Meloidogynidae</taxon>
        <taxon>Meloidogyninae</taxon>
        <taxon>Meloidogyne</taxon>
        <taxon>Meloidogyne incognita group</taxon>
    </lineage>
</organism>
<dbReference type="Proteomes" id="UP000887563">
    <property type="component" value="Unplaced"/>
</dbReference>
<feature type="region of interest" description="Disordered" evidence="1">
    <location>
        <begin position="337"/>
        <end position="422"/>
    </location>
</feature>
<sequence length="422" mass="47307">MFHYACSIVNSTEWPLLSVEDQNRVNEFGLFIEMRMPRIAPPRLSSASSHNYCKRSSSVGIYSSHPERELIRNETIVVPERARSMERIRGGVDGRAGSSRRTSRQISGGSYSRPSSLAIQVEEDNLYENDQTSVATTTTVQLENELTTQSGTKNDQKLEKETVPKIPQKDTEKNSPNNKNSKDPKQFEEEKELENIQSTSTTTIDCSDQSLQNLESQKSLKEKEVSHTEDKNDENFEEKVEENLIINEQMDAKESSKEEEVQLTADRRQSVPSITLRNRQRTHTILNVDRKSIAAAAHQHSNVLIANNASNTEIKKNAAKPHSIVRPMPKVINGQSTISTSEATTPEASSTPSSVPLERRERRNVKQPTNIASTSINKSGKIETKVQKRQTGGVTQGVSQQQQQRVVQQKSGIKKPTTVTRK</sequence>
<feature type="region of interest" description="Disordered" evidence="1">
    <location>
        <begin position="87"/>
        <end position="116"/>
    </location>
</feature>
<evidence type="ECO:0000256" key="1">
    <source>
        <dbReference type="SAM" id="MobiDB-lite"/>
    </source>
</evidence>
<evidence type="ECO:0000313" key="3">
    <source>
        <dbReference type="WBParaSite" id="Minc3s00933g19033"/>
    </source>
</evidence>
<reference evidence="3" key="1">
    <citation type="submission" date="2022-11" db="UniProtKB">
        <authorList>
            <consortium name="WormBaseParasite"/>
        </authorList>
    </citation>
    <scope>IDENTIFICATION</scope>
</reference>
<feature type="compositionally biased region" description="Polar residues" evidence="1">
    <location>
        <begin position="195"/>
        <end position="217"/>
    </location>
</feature>
<evidence type="ECO:0000313" key="2">
    <source>
        <dbReference type="Proteomes" id="UP000887563"/>
    </source>
</evidence>
<feature type="compositionally biased region" description="Polar residues" evidence="1">
    <location>
        <begin position="366"/>
        <end position="378"/>
    </location>
</feature>
<dbReference type="WBParaSite" id="Minc3s00933g19033">
    <property type="protein sequence ID" value="Minc3s00933g19033"/>
    <property type="gene ID" value="Minc3s00933g19033"/>
</dbReference>
<feature type="compositionally biased region" description="Basic and acidic residues" evidence="1">
    <location>
        <begin position="218"/>
        <end position="238"/>
    </location>
</feature>
<feature type="compositionally biased region" description="Low complexity" evidence="1">
    <location>
        <begin position="389"/>
        <end position="411"/>
    </location>
</feature>
<feature type="region of interest" description="Disordered" evidence="1">
    <location>
        <begin position="252"/>
        <end position="272"/>
    </location>
</feature>
<name>A0A914M2T6_MELIC</name>
<feature type="compositionally biased region" description="Basic and acidic residues" evidence="1">
    <location>
        <begin position="154"/>
        <end position="173"/>
    </location>
</feature>
<accession>A0A914M2T6</accession>
<dbReference type="AlphaFoldDB" id="A0A914M2T6"/>
<feature type="compositionally biased region" description="Polar residues" evidence="1">
    <location>
        <begin position="139"/>
        <end position="153"/>
    </location>
</feature>
<feature type="compositionally biased region" description="Basic and acidic residues" evidence="1">
    <location>
        <begin position="252"/>
        <end position="269"/>
    </location>
</feature>
<proteinExistence type="predicted"/>